<feature type="region of interest" description="Disordered" evidence="1">
    <location>
        <begin position="1"/>
        <end position="31"/>
    </location>
</feature>
<dbReference type="EMBL" id="LBPN01000008">
    <property type="protein sequence ID" value="KKP59334.1"/>
    <property type="molecule type" value="Genomic_DNA"/>
</dbReference>
<accession>A0A0G0AR36</accession>
<name>A0A0G0AR36_9BACT</name>
<reference evidence="2 3" key="1">
    <citation type="journal article" date="2015" name="Nature">
        <title>rRNA introns, odd ribosomes, and small enigmatic genomes across a large radiation of phyla.</title>
        <authorList>
            <person name="Brown C.T."/>
            <person name="Hug L.A."/>
            <person name="Thomas B.C."/>
            <person name="Sharon I."/>
            <person name="Castelle C.J."/>
            <person name="Singh A."/>
            <person name="Wilkins M.J."/>
            <person name="Williams K.H."/>
            <person name="Banfield J.F."/>
        </authorList>
    </citation>
    <scope>NUCLEOTIDE SEQUENCE [LARGE SCALE GENOMIC DNA]</scope>
</reference>
<gene>
    <name evidence="2" type="ORF">UR52_C0008G0044</name>
</gene>
<dbReference type="AlphaFoldDB" id="A0A0G0AR36"/>
<dbReference type="STRING" id="1618434.UR52_C0008G0044"/>
<evidence type="ECO:0000313" key="3">
    <source>
        <dbReference type="Proteomes" id="UP000034176"/>
    </source>
</evidence>
<protein>
    <submittedName>
        <fullName evidence="2">Uncharacterized protein</fullName>
    </submittedName>
</protein>
<evidence type="ECO:0000313" key="2">
    <source>
        <dbReference type="EMBL" id="KKP59334.1"/>
    </source>
</evidence>
<evidence type="ECO:0000256" key="1">
    <source>
        <dbReference type="SAM" id="MobiDB-lite"/>
    </source>
</evidence>
<comment type="caution">
    <text evidence="2">The sequence shown here is derived from an EMBL/GenBank/DDBJ whole genome shotgun (WGS) entry which is preliminary data.</text>
</comment>
<sequence length="145" mass="16975">MTETPKSQKHSKNLTTFAANQEAHRSRTEKGNQNLEATFQLYSEFIQALRREDKYEGKDPEEIKLILETFIKHWVDNQLGNTFITNNFMINLPSDQLEKLGFLKKESINKGVYYYPSVKINRLNKTTTFSDIIHYLRSSGKIKQI</sequence>
<dbReference type="Proteomes" id="UP000034176">
    <property type="component" value="Unassembled WGS sequence"/>
</dbReference>
<organism evidence="2 3">
    <name type="scientific">Candidatus Gottesmanbacteria bacterium GW2011_GWA1_34_13</name>
    <dbReference type="NCBI Taxonomy" id="1618434"/>
    <lineage>
        <taxon>Bacteria</taxon>
        <taxon>Candidatus Gottesmaniibacteriota</taxon>
    </lineage>
</organism>
<proteinExistence type="predicted"/>